<organism evidence="3 4">
    <name type="scientific">Kribbella rubisoli</name>
    <dbReference type="NCBI Taxonomy" id="3075929"/>
    <lineage>
        <taxon>Bacteria</taxon>
        <taxon>Bacillati</taxon>
        <taxon>Actinomycetota</taxon>
        <taxon>Actinomycetes</taxon>
        <taxon>Propionibacteriales</taxon>
        <taxon>Kribbellaceae</taxon>
        <taxon>Kribbella</taxon>
    </lineage>
</organism>
<dbReference type="AlphaFoldDB" id="A0A4Q7XBC5"/>
<keyword evidence="4" id="KW-1185">Reference proteome</keyword>
<feature type="region of interest" description="Disordered" evidence="1">
    <location>
        <begin position="1"/>
        <end position="28"/>
    </location>
</feature>
<evidence type="ECO:0000313" key="4">
    <source>
        <dbReference type="Proteomes" id="UP000292027"/>
    </source>
</evidence>
<sequence length="63" mass="6721">MSSTPPGPNNNWQPNPRDYNSAPTYGQQPRKSRAGLIIALILVLAVVALGAIGIVTYRLLTSS</sequence>
<accession>A0A4Q7XBC5</accession>
<dbReference type="EMBL" id="SHKR01000011">
    <property type="protein sequence ID" value="RZU20540.1"/>
    <property type="molecule type" value="Genomic_DNA"/>
</dbReference>
<name>A0A4Q7XBC5_9ACTN</name>
<protein>
    <submittedName>
        <fullName evidence="3">Uncharacterized protein</fullName>
    </submittedName>
</protein>
<keyword evidence="2" id="KW-0812">Transmembrane</keyword>
<dbReference type="RefSeq" id="WP_130443243.1">
    <property type="nucleotide sequence ID" value="NZ_SHKR01000011.1"/>
</dbReference>
<keyword evidence="2" id="KW-0472">Membrane</keyword>
<evidence type="ECO:0000256" key="2">
    <source>
        <dbReference type="SAM" id="Phobius"/>
    </source>
</evidence>
<feature type="transmembrane region" description="Helical" evidence="2">
    <location>
        <begin position="36"/>
        <end position="60"/>
    </location>
</feature>
<dbReference type="Proteomes" id="UP000292027">
    <property type="component" value="Unassembled WGS sequence"/>
</dbReference>
<keyword evidence="2" id="KW-1133">Transmembrane helix</keyword>
<comment type="caution">
    <text evidence="3">The sequence shown here is derived from an EMBL/GenBank/DDBJ whole genome shotgun (WGS) entry which is preliminary data.</text>
</comment>
<evidence type="ECO:0000256" key="1">
    <source>
        <dbReference type="SAM" id="MobiDB-lite"/>
    </source>
</evidence>
<proteinExistence type="predicted"/>
<evidence type="ECO:0000313" key="3">
    <source>
        <dbReference type="EMBL" id="RZU20540.1"/>
    </source>
</evidence>
<gene>
    <name evidence="3" type="ORF">EV645_2775</name>
</gene>
<reference evidence="3 4" key="1">
    <citation type="journal article" date="2015" name="Stand. Genomic Sci.">
        <title>Genomic Encyclopedia of Bacterial and Archaeal Type Strains, Phase III: the genomes of soil and plant-associated and newly described type strains.</title>
        <authorList>
            <person name="Whitman W.B."/>
            <person name="Woyke T."/>
            <person name="Klenk H.P."/>
            <person name="Zhou Y."/>
            <person name="Lilburn T.G."/>
            <person name="Beck B.J."/>
            <person name="De Vos P."/>
            <person name="Vandamme P."/>
            <person name="Eisen J.A."/>
            <person name="Garrity G."/>
            <person name="Hugenholtz P."/>
            <person name="Kyrpides N.C."/>
        </authorList>
    </citation>
    <scope>NUCLEOTIDE SEQUENCE [LARGE SCALE GENOMIC DNA]</scope>
    <source>
        <strain evidence="3 4">VKM Ac-2540</strain>
    </source>
</reference>